<dbReference type="InterPro" id="IPR017585">
    <property type="entry name" value="SAF_FlgA"/>
</dbReference>
<dbReference type="GO" id="GO:0044780">
    <property type="term" value="P:bacterial-type flagellum assembly"/>
    <property type="evidence" value="ECO:0007669"/>
    <property type="project" value="InterPro"/>
</dbReference>
<keyword evidence="8" id="KW-0966">Cell projection</keyword>
<evidence type="ECO:0000259" key="7">
    <source>
        <dbReference type="SMART" id="SM00858"/>
    </source>
</evidence>
<dbReference type="InterPro" id="IPR013974">
    <property type="entry name" value="SAF"/>
</dbReference>
<evidence type="ECO:0000256" key="2">
    <source>
        <dbReference type="ARBA" id="ARBA00010474"/>
    </source>
</evidence>
<evidence type="ECO:0000256" key="3">
    <source>
        <dbReference type="ARBA" id="ARBA00014754"/>
    </source>
</evidence>
<sequence>MAPLDAGKNAMLMRYADLFFNLPVRRPGALASAVIAAWIAAFFLPAAAEADGLSEDIAALFTRAMRFPPQARPVLQVTLLTPPAQLATLCPAPALALSGGLSRLAGLHSVIAQCGAQHHFLQVNLTVTASWWQAAGPIAPGQILRAEQIRAQRGSLAHAPAGLIFDPQRIIGRVAQRAIRPGEALVESQLRQQRAIRAGEKVEMIYNGDGFCIRAAGKALDNGALHQRVRIQTPSGEIITATAVAPGQARVTAD</sequence>
<name>A0A1V9DNL8_9GAMM</name>
<dbReference type="NCBIfam" id="TIGR03170">
    <property type="entry name" value="flgA_cterm"/>
    <property type="match status" value="1"/>
</dbReference>
<reference evidence="8 9" key="1">
    <citation type="submission" date="2017-02" db="EMBL/GenBank/DDBJ databases">
        <title>Whole genome shotgun sequence of Pantoea agglomerans strain AS1 isolated from a cycad, Zamia floridana in Central Florida, USA.</title>
        <authorList>
            <person name="Lata P."/>
            <person name="Govindarajan S."/>
            <person name="Qi F."/>
            <person name="Li J.-L."/>
            <person name="Maurya S.K."/>
            <person name="Sahoo M.K."/>
        </authorList>
    </citation>
    <scope>NUCLEOTIDE SEQUENCE [LARGE SCALE GENOMIC DNA]</scope>
    <source>
        <strain evidence="8 9">AS1</strain>
    </source>
</reference>
<dbReference type="InterPro" id="IPR039246">
    <property type="entry name" value="Flagellar_FlgA"/>
</dbReference>
<keyword evidence="5" id="KW-0574">Periplasm</keyword>
<dbReference type="EMBL" id="MWUE01000007">
    <property type="protein sequence ID" value="OQP35430.1"/>
    <property type="molecule type" value="Genomic_DNA"/>
</dbReference>
<keyword evidence="8" id="KW-0969">Cilium</keyword>
<dbReference type="Pfam" id="PF13144">
    <property type="entry name" value="ChapFlgA"/>
    <property type="match status" value="1"/>
</dbReference>
<accession>A0A1V9DNL8</accession>
<dbReference type="Proteomes" id="UP000192769">
    <property type="component" value="Unassembled WGS sequence"/>
</dbReference>
<comment type="subcellular location">
    <subcellularLocation>
        <location evidence="1">Periplasm</location>
    </subcellularLocation>
</comment>
<feature type="domain" description="SAF" evidence="7">
    <location>
        <begin position="129"/>
        <end position="191"/>
    </location>
</feature>
<proteinExistence type="inferred from homology"/>
<dbReference type="AlphaFoldDB" id="A0A1V9DNL8"/>
<evidence type="ECO:0000256" key="6">
    <source>
        <dbReference type="ARBA" id="ARBA00025643"/>
    </source>
</evidence>
<evidence type="ECO:0000256" key="4">
    <source>
        <dbReference type="ARBA" id="ARBA00022729"/>
    </source>
</evidence>
<gene>
    <name evidence="8" type="ORF">B2J69_05400</name>
</gene>
<dbReference type="GO" id="GO:0042597">
    <property type="term" value="C:periplasmic space"/>
    <property type="evidence" value="ECO:0007669"/>
    <property type="project" value="UniProtKB-SubCell"/>
</dbReference>
<keyword evidence="9" id="KW-1185">Reference proteome</keyword>
<dbReference type="SMART" id="SM00858">
    <property type="entry name" value="SAF"/>
    <property type="match status" value="1"/>
</dbReference>
<comment type="similarity">
    <text evidence="2">Belongs to the FlgA family.</text>
</comment>
<protein>
    <recommendedName>
        <fullName evidence="3">Flagella basal body P-ring formation protein FlgA</fullName>
    </recommendedName>
</protein>
<dbReference type="PANTHER" id="PTHR36307:SF1">
    <property type="entry name" value="FLAGELLA BASAL BODY P-RING FORMATION PROTEIN FLGA"/>
    <property type="match status" value="1"/>
</dbReference>
<keyword evidence="4" id="KW-0732">Signal</keyword>
<dbReference type="Gene3D" id="2.30.30.760">
    <property type="match status" value="1"/>
</dbReference>
<dbReference type="PANTHER" id="PTHR36307">
    <property type="entry name" value="FLAGELLA BASAL BODY P-RING FORMATION PROTEIN FLGA"/>
    <property type="match status" value="1"/>
</dbReference>
<evidence type="ECO:0000256" key="5">
    <source>
        <dbReference type="ARBA" id="ARBA00022764"/>
    </source>
</evidence>
<evidence type="ECO:0000313" key="8">
    <source>
        <dbReference type="EMBL" id="OQP35430.1"/>
    </source>
</evidence>
<comment type="caution">
    <text evidence="8">The sequence shown here is derived from an EMBL/GenBank/DDBJ whole genome shotgun (WGS) entry which is preliminary data.</text>
</comment>
<comment type="function">
    <text evidence="6">Involved in the assembly process of the P-ring formation. It may associate with FlgF on the rod constituting a structure essential for the P-ring assembly or may act as a modulator protein for the P-ring assembly.</text>
</comment>
<keyword evidence="8" id="KW-0282">Flagellum</keyword>
<evidence type="ECO:0000256" key="1">
    <source>
        <dbReference type="ARBA" id="ARBA00004418"/>
    </source>
</evidence>
<dbReference type="CDD" id="cd11614">
    <property type="entry name" value="SAF_CpaB_FlgA_like"/>
    <property type="match status" value="1"/>
</dbReference>
<evidence type="ECO:0000313" key="9">
    <source>
        <dbReference type="Proteomes" id="UP000192769"/>
    </source>
</evidence>
<organism evidence="8 9">
    <name type="scientific">Pantoea latae</name>
    <dbReference type="NCBI Taxonomy" id="1964541"/>
    <lineage>
        <taxon>Bacteria</taxon>
        <taxon>Pseudomonadati</taxon>
        <taxon>Pseudomonadota</taxon>
        <taxon>Gammaproteobacteria</taxon>
        <taxon>Enterobacterales</taxon>
        <taxon>Erwiniaceae</taxon>
        <taxon>Pantoea</taxon>
    </lineage>
</organism>
<dbReference type="Gene3D" id="3.90.1210.10">
    <property type="entry name" value="Antifreeze-like/N-acetylneuraminic acid synthase C-terminal domain"/>
    <property type="match status" value="1"/>
</dbReference>